<keyword evidence="4" id="KW-1185">Reference proteome</keyword>
<feature type="region of interest" description="Disordered" evidence="1">
    <location>
        <begin position="72"/>
        <end position="105"/>
    </location>
</feature>
<feature type="compositionally biased region" description="Polar residues" evidence="1">
    <location>
        <begin position="1"/>
        <end position="11"/>
    </location>
</feature>
<dbReference type="AlphaFoldDB" id="A0A6A5YT43"/>
<dbReference type="InterPro" id="IPR052895">
    <property type="entry name" value="HetReg/Transcr_Mod"/>
</dbReference>
<gene>
    <name evidence="3" type="ORF">BDV96DRAFT_586086</name>
</gene>
<protein>
    <submittedName>
        <fullName evidence="3">Heterokaryon incompatibility protein-domain-containing protein</fullName>
    </submittedName>
</protein>
<organism evidence="3 4">
    <name type="scientific">Lophiotrema nucula</name>
    <dbReference type="NCBI Taxonomy" id="690887"/>
    <lineage>
        <taxon>Eukaryota</taxon>
        <taxon>Fungi</taxon>
        <taxon>Dikarya</taxon>
        <taxon>Ascomycota</taxon>
        <taxon>Pezizomycotina</taxon>
        <taxon>Dothideomycetes</taxon>
        <taxon>Pleosporomycetidae</taxon>
        <taxon>Pleosporales</taxon>
        <taxon>Lophiotremataceae</taxon>
        <taxon>Lophiotrema</taxon>
    </lineage>
</organism>
<dbReference type="PANTHER" id="PTHR24148:SF73">
    <property type="entry name" value="HET DOMAIN PROTEIN (AFU_ORTHOLOGUE AFUA_8G01020)"/>
    <property type="match status" value="1"/>
</dbReference>
<feature type="region of interest" description="Disordered" evidence="1">
    <location>
        <begin position="1"/>
        <end position="26"/>
    </location>
</feature>
<sequence length="897" mass="102306">MRIRQTASANMQFLDGDARAKTRPEKIERKRYPEDWESVPFEEKLRLYIEYNTTGRGQIRQRWEANTQFLATDSARPVNHQPRSKHPQSYGKPDQGSQCHSYSASMHQGHSDWTFVSPPVLRNAKEDNVRPTTKLASTALDSNTHLANVEFFRRDISSKRNAAGVGYIRNIPSEHQPATVLNINDEKAEKANISPVINNQIEKLGELHSRDIRPLWRRRPQMVFANTRFLRGVSRTPMLDSFPPDTGTAASVKDLNSSNQLMYPPLRSDTKGSLRLLRLEPTDGATSGPEEPIKCTLVNSEPWAEHLQYECLSYCWGDVSEKESILVKLSEGSRGKYERFLITRNLHNALRRLQDSLTSRWLWVDLICINQCDIHERSSQVSFMKEIYNHAASITIWLGESDSNRLLDSSVSVIWTLWKLFSSKTGCTAHHIVGPSGLILNDDHLETLRTLDLGAILKTSMKDLYDVLANFFSLPWFRRVWVLQEAFAHASITVRVGKHSLQWSAVIVAALWQSYRTRSYTSKFSNETSGGYLPELWLSLLHSRVPKGLPILELVCRARDFQATDPRDKVFALLGMANDLDEPAKRSVHLKPDYNKSKNQVYCGFARALVEQQRNLDVLATVDTFSRPKQRGMGASWMPNLDVSVATVRGLGFPRKYNASYSTPVDLTTFCAFQNDDIISLSGYIINDRLLPHFKVLMFRSNLQLYIKDTPHAVHLIWRELLQSHAWRNLKEEESILRAFVLTVTAAGFALPTEFCVNPLGNIIPSHQVPSLMADFAAYWSLYDPQFDLFAEPLALKLMDLVPYGDADQFAVLVGKTCHERKFFLTEEGQMGLCPKDTRETDKIVILYGGSVPYILRQCSEDTWTFVGECYFDGMMFGEAKERKQKYGIEDQVFHIC</sequence>
<dbReference type="OrthoDB" id="5386682at2759"/>
<evidence type="ECO:0000313" key="3">
    <source>
        <dbReference type="EMBL" id="KAF2109248.1"/>
    </source>
</evidence>
<dbReference type="PANTHER" id="PTHR24148">
    <property type="entry name" value="ANKYRIN REPEAT DOMAIN-CONTAINING PROTEIN 39 HOMOLOG-RELATED"/>
    <property type="match status" value="1"/>
</dbReference>
<accession>A0A6A5YT43</accession>
<dbReference type="Proteomes" id="UP000799770">
    <property type="component" value="Unassembled WGS sequence"/>
</dbReference>
<evidence type="ECO:0000256" key="1">
    <source>
        <dbReference type="SAM" id="MobiDB-lite"/>
    </source>
</evidence>
<evidence type="ECO:0000259" key="2">
    <source>
        <dbReference type="Pfam" id="PF06985"/>
    </source>
</evidence>
<dbReference type="Pfam" id="PF26639">
    <property type="entry name" value="Het-6_barrel"/>
    <property type="match status" value="1"/>
</dbReference>
<reference evidence="3" key="1">
    <citation type="journal article" date="2020" name="Stud. Mycol.">
        <title>101 Dothideomycetes genomes: a test case for predicting lifestyles and emergence of pathogens.</title>
        <authorList>
            <person name="Haridas S."/>
            <person name="Albert R."/>
            <person name="Binder M."/>
            <person name="Bloem J."/>
            <person name="Labutti K."/>
            <person name="Salamov A."/>
            <person name="Andreopoulos B."/>
            <person name="Baker S."/>
            <person name="Barry K."/>
            <person name="Bills G."/>
            <person name="Bluhm B."/>
            <person name="Cannon C."/>
            <person name="Castanera R."/>
            <person name="Culley D."/>
            <person name="Daum C."/>
            <person name="Ezra D."/>
            <person name="Gonzalez J."/>
            <person name="Henrissat B."/>
            <person name="Kuo A."/>
            <person name="Liang C."/>
            <person name="Lipzen A."/>
            <person name="Lutzoni F."/>
            <person name="Magnuson J."/>
            <person name="Mondo S."/>
            <person name="Nolan M."/>
            <person name="Ohm R."/>
            <person name="Pangilinan J."/>
            <person name="Park H.-J."/>
            <person name="Ramirez L."/>
            <person name="Alfaro M."/>
            <person name="Sun H."/>
            <person name="Tritt A."/>
            <person name="Yoshinaga Y."/>
            <person name="Zwiers L.-H."/>
            <person name="Turgeon B."/>
            <person name="Goodwin S."/>
            <person name="Spatafora J."/>
            <person name="Crous P."/>
            <person name="Grigoriev I."/>
        </authorList>
    </citation>
    <scope>NUCLEOTIDE SEQUENCE</scope>
    <source>
        <strain evidence="3">CBS 627.86</strain>
    </source>
</reference>
<dbReference type="EMBL" id="ML977343">
    <property type="protein sequence ID" value="KAF2109248.1"/>
    <property type="molecule type" value="Genomic_DNA"/>
</dbReference>
<feature type="domain" description="Heterokaryon incompatibility" evidence="2">
    <location>
        <begin position="309"/>
        <end position="485"/>
    </location>
</feature>
<dbReference type="InterPro" id="IPR010730">
    <property type="entry name" value="HET"/>
</dbReference>
<feature type="compositionally biased region" description="Basic and acidic residues" evidence="1">
    <location>
        <begin position="16"/>
        <end position="26"/>
    </location>
</feature>
<name>A0A6A5YT43_9PLEO</name>
<feature type="compositionally biased region" description="Polar residues" evidence="1">
    <location>
        <begin position="95"/>
        <end position="105"/>
    </location>
</feature>
<dbReference type="Pfam" id="PF06985">
    <property type="entry name" value="HET"/>
    <property type="match status" value="1"/>
</dbReference>
<proteinExistence type="predicted"/>
<evidence type="ECO:0000313" key="4">
    <source>
        <dbReference type="Proteomes" id="UP000799770"/>
    </source>
</evidence>